<keyword evidence="9" id="KW-1185">Reference proteome</keyword>
<feature type="domain" description="Nudix hydrolase" evidence="7">
    <location>
        <begin position="131"/>
        <end position="285"/>
    </location>
</feature>
<dbReference type="InterPro" id="IPR045121">
    <property type="entry name" value="CoAse"/>
</dbReference>
<reference evidence="8 9" key="1">
    <citation type="submission" date="2024-07" db="EMBL/GenBank/DDBJ databases">
        <title>Section-level genome sequencing and comparative genomics of Aspergillus sections Usti and Cavernicolus.</title>
        <authorList>
            <consortium name="Lawrence Berkeley National Laboratory"/>
            <person name="Nybo J.L."/>
            <person name="Vesth T.C."/>
            <person name="Theobald S."/>
            <person name="Frisvad J.C."/>
            <person name="Larsen T.O."/>
            <person name="Kjaerboelling I."/>
            <person name="Rothschild-Mancinelli K."/>
            <person name="Lyhne E.K."/>
            <person name="Kogle M.E."/>
            <person name="Barry K."/>
            <person name="Clum A."/>
            <person name="Na H."/>
            <person name="Ledsgaard L."/>
            <person name="Lin J."/>
            <person name="Lipzen A."/>
            <person name="Kuo A."/>
            <person name="Riley R."/>
            <person name="Mondo S."/>
            <person name="Labutti K."/>
            <person name="Haridas S."/>
            <person name="Pangalinan J."/>
            <person name="Salamov A.A."/>
            <person name="Simmons B.A."/>
            <person name="Magnuson J.K."/>
            <person name="Chen J."/>
            <person name="Drula E."/>
            <person name="Henrissat B."/>
            <person name="Wiebenga A."/>
            <person name="Lubbers R.J."/>
            <person name="Gomes A.C."/>
            <person name="Makela M.R."/>
            <person name="Stajich J."/>
            <person name="Grigoriev I.V."/>
            <person name="Mortensen U.H."/>
            <person name="De Vries R.P."/>
            <person name="Baker S.E."/>
            <person name="Andersen M.R."/>
        </authorList>
    </citation>
    <scope>NUCLEOTIDE SEQUENCE [LARGE SCALE GENOMIC DNA]</scope>
    <source>
        <strain evidence="8 9">CBS 588.65</strain>
    </source>
</reference>
<accession>A0ABR4HHZ5</accession>
<evidence type="ECO:0000256" key="5">
    <source>
        <dbReference type="ARBA" id="ARBA00022842"/>
    </source>
</evidence>
<proteinExistence type="predicted"/>
<evidence type="ECO:0000256" key="4">
    <source>
        <dbReference type="ARBA" id="ARBA00022801"/>
    </source>
</evidence>
<evidence type="ECO:0000259" key="7">
    <source>
        <dbReference type="PROSITE" id="PS51462"/>
    </source>
</evidence>
<dbReference type="EMBL" id="JBFXLT010000030">
    <property type="protein sequence ID" value="KAL2814950.1"/>
    <property type="molecule type" value="Genomic_DNA"/>
</dbReference>
<comment type="cofactor">
    <cofactor evidence="2">
        <name>Mg(2+)</name>
        <dbReference type="ChEBI" id="CHEBI:18420"/>
    </cofactor>
</comment>
<organism evidence="8 9">
    <name type="scientific">Aspergillus granulosus</name>
    <dbReference type="NCBI Taxonomy" id="176169"/>
    <lineage>
        <taxon>Eukaryota</taxon>
        <taxon>Fungi</taxon>
        <taxon>Dikarya</taxon>
        <taxon>Ascomycota</taxon>
        <taxon>Pezizomycotina</taxon>
        <taxon>Eurotiomycetes</taxon>
        <taxon>Eurotiomycetidae</taxon>
        <taxon>Eurotiales</taxon>
        <taxon>Aspergillaceae</taxon>
        <taxon>Aspergillus</taxon>
        <taxon>Aspergillus subgen. Nidulantes</taxon>
    </lineage>
</organism>
<keyword evidence="6" id="KW-0464">Manganese</keyword>
<comment type="caution">
    <text evidence="8">The sequence shown here is derived from an EMBL/GenBank/DDBJ whole genome shotgun (WGS) entry which is preliminary data.</text>
</comment>
<dbReference type="Proteomes" id="UP001610334">
    <property type="component" value="Unassembled WGS sequence"/>
</dbReference>
<dbReference type="SUPFAM" id="SSF55811">
    <property type="entry name" value="Nudix"/>
    <property type="match status" value="1"/>
</dbReference>
<dbReference type="Gene3D" id="3.90.79.10">
    <property type="entry name" value="Nucleoside Triphosphate Pyrophosphohydrolase"/>
    <property type="match status" value="1"/>
</dbReference>
<evidence type="ECO:0000256" key="3">
    <source>
        <dbReference type="ARBA" id="ARBA00022723"/>
    </source>
</evidence>
<protein>
    <submittedName>
        <fullName evidence="8">NUDIX hydrolase domain-like protein</fullName>
    </submittedName>
</protein>
<dbReference type="PANTHER" id="PTHR12992:SF24">
    <property type="entry name" value="PEROXISOMAL COENZYME A DIPHOSPHATASE NUDT7"/>
    <property type="match status" value="1"/>
</dbReference>
<evidence type="ECO:0000313" key="8">
    <source>
        <dbReference type="EMBL" id="KAL2814950.1"/>
    </source>
</evidence>
<dbReference type="PROSITE" id="PS51462">
    <property type="entry name" value="NUDIX"/>
    <property type="match status" value="1"/>
</dbReference>
<keyword evidence="3" id="KW-0479">Metal-binding</keyword>
<gene>
    <name evidence="8" type="ORF">BJX63DRAFT_420558</name>
</gene>
<dbReference type="InterPro" id="IPR000086">
    <property type="entry name" value="NUDIX_hydrolase_dom"/>
</dbReference>
<comment type="cofactor">
    <cofactor evidence="1">
        <name>Mn(2+)</name>
        <dbReference type="ChEBI" id="CHEBI:29035"/>
    </cofactor>
</comment>
<keyword evidence="4" id="KW-0378">Hydrolase</keyword>
<dbReference type="PANTHER" id="PTHR12992">
    <property type="entry name" value="NUDIX HYDROLASE"/>
    <property type="match status" value="1"/>
</dbReference>
<evidence type="ECO:0000256" key="1">
    <source>
        <dbReference type="ARBA" id="ARBA00001936"/>
    </source>
</evidence>
<sequence length="390" mass="43053">MGNRGISLKGSSRRKATKKIAFLDARTRFGPAAGTSNLGNPKACTLQLLFSSIEPLANQFSQMSQSLSTKLSIKACGERLFPGLFVPVTVKLQAPVRSLEMPRLNPASQDAINRLRAYKPPPTNYGLVPVSRRAAVLVLLYADSRGDLRVVLTIRASTLSSYAGQAALPGGKSDSDSETPFQTARREANEEIGLPGISQPLPAPFSVEHLCEIPSSLARTELVVRPCVALLHTYDERTGQNADPETSLIPRLDAREVAAVFTAPFRDFLRLLGDPRTGDPEEWYQGLWTEWYPRLTISKVHQFFVPITPNTVVKPRPQHPAQEEAVHALQEQESAGEVTRYRVFGMTARILVDAARIAYDAEPEFEHNRHSGDEELITRLRGMGKLTAKF</sequence>
<dbReference type="InterPro" id="IPR015797">
    <property type="entry name" value="NUDIX_hydrolase-like_dom_sf"/>
</dbReference>
<keyword evidence="5" id="KW-0460">Magnesium</keyword>
<evidence type="ECO:0000256" key="6">
    <source>
        <dbReference type="ARBA" id="ARBA00023211"/>
    </source>
</evidence>
<evidence type="ECO:0000256" key="2">
    <source>
        <dbReference type="ARBA" id="ARBA00001946"/>
    </source>
</evidence>
<evidence type="ECO:0000313" key="9">
    <source>
        <dbReference type="Proteomes" id="UP001610334"/>
    </source>
</evidence>
<dbReference type="Pfam" id="PF00293">
    <property type="entry name" value="NUDIX"/>
    <property type="match status" value="1"/>
</dbReference>
<dbReference type="CDD" id="cd03426">
    <property type="entry name" value="NUDIX_CoAse_Nudt7"/>
    <property type="match status" value="1"/>
</dbReference>
<name>A0ABR4HHZ5_9EURO</name>